<dbReference type="Pfam" id="PF00173">
    <property type="entry name" value="Cyt-b5"/>
    <property type="match status" value="1"/>
</dbReference>
<dbReference type="PANTHER" id="PTHR10281">
    <property type="entry name" value="MEMBRANE-ASSOCIATED PROGESTERONE RECEPTOR COMPONENT-RELATED"/>
    <property type="match status" value="1"/>
</dbReference>
<dbReference type="InterPro" id="IPR050577">
    <property type="entry name" value="MAPR/NEUFC/NENF-like"/>
</dbReference>
<dbReference type="SMART" id="SM01117">
    <property type="entry name" value="Cyt-b5"/>
    <property type="match status" value="1"/>
</dbReference>
<comment type="caution">
    <text evidence="5">The sequence shown here is derived from an EMBL/GenBank/DDBJ whole genome shotgun (WGS) entry which is preliminary data.</text>
</comment>
<feature type="compositionally biased region" description="Polar residues" evidence="2">
    <location>
        <begin position="1"/>
        <end position="12"/>
    </location>
</feature>
<comment type="similarity">
    <text evidence="1">Belongs to the cytochrome b5 family. MAPR subfamily.</text>
</comment>
<evidence type="ECO:0000256" key="3">
    <source>
        <dbReference type="SAM" id="Phobius"/>
    </source>
</evidence>
<dbReference type="InterPro" id="IPR001199">
    <property type="entry name" value="Cyt_B5-like_heme/steroid-bd"/>
</dbReference>
<dbReference type="Gene3D" id="3.10.120.10">
    <property type="entry name" value="Cytochrome b5-like heme/steroid binding domain"/>
    <property type="match status" value="1"/>
</dbReference>
<evidence type="ECO:0000259" key="4">
    <source>
        <dbReference type="SMART" id="SM01117"/>
    </source>
</evidence>
<keyword evidence="3" id="KW-0472">Membrane</keyword>
<proteinExistence type="inferred from homology"/>
<keyword evidence="3" id="KW-1133">Transmembrane helix</keyword>
<reference evidence="5 6" key="1">
    <citation type="journal article" date="2019" name="Sci. Rep.">
        <title>Comparative genomics of chytrid fungi reveal insights into the obligate biotrophic and pathogenic lifestyle of Synchytrium endobioticum.</title>
        <authorList>
            <person name="van de Vossenberg B.T.L.H."/>
            <person name="Warris S."/>
            <person name="Nguyen H.D.T."/>
            <person name="van Gent-Pelzer M.P.E."/>
            <person name="Joly D.L."/>
            <person name="van de Geest H.C."/>
            <person name="Bonants P.J.M."/>
            <person name="Smith D.S."/>
            <person name="Levesque C.A."/>
            <person name="van der Lee T.A.J."/>
        </authorList>
    </citation>
    <scope>NUCLEOTIDE SEQUENCE [LARGE SCALE GENOMIC DNA]</scope>
    <source>
        <strain evidence="5 6">CBS 809.83</strain>
    </source>
</reference>
<feature type="region of interest" description="Disordered" evidence="2">
    <location>
        <begin position="1"/>
        <end position="39"/>
    </location>
</feature>
<evidence type="ECO:0000313" key="6">
    <source>
        <dbReference type="Proteomes" id="UP000318582"/>
    </source>
</evidence>
<feature type="domain" description="Cytochrome b5 heme-binding" evidence="4">
    <location>
        <begin position="91"/>
        <end position="188"/>
    </location>
</feature>
<evidence type="ECO:0000256" key="1">
    <source>
        <dbReference type="ARBA" id="ARBA00038357"/>
    </source>
</evidence>
<dbReference type="SUPFAM" id="SSF55856">
    <property type="entry name" value="Cytochrome b5-like heme/steroid binding domain"/>
    <property type="match status" value="1"/>
</dbReference>
<dbReference type="FunFam" id="3.10.120.10:FF:000003">
    <property type="entry name" value="membrane-associated progesterone receptor component 1"/>
    <property type="match status" value="1"/>
</dbReference>
<dbReference type="InterPro" id="IPR036400">
    <property type="entry name" value="Cyt_B5-like_heme/steroid_sf"/>
</dbReference>
<dbReference type="Proteomes" id="UP000318582">
    <property type="component" value="Unassembled WGS sequence"/>
</dbReference>
<keyword evidence="6" id="KW-1185">Reference proteome</keyword>
<gene>
    <name evidence="5" type="ORF">PhCBS80983_g04023</name>
</gene>
<dbReference type="GO" id="GO:0020037">
    <property type="term" value="F:heme binding"/>
    <property type="evidence" value="ECO:0007669"/>
    <property type="project" value="UniProtKB-ARBA"/>
</dbReference>
<name>A0A507E1V9_9FUNG</name>
<dbReference type="PANTHER" id="PTHR10281:SF76">
    <property type="entry name" value="CALCUTTA CUP-RELATED"/>
    <property type="match status" value="1"/>
</dbReference>
<feature type="transmembrane region" description="Helical" evidence="3">
    <location>
        <begin position="45"/>
        <end position="67"/>
    </location>
</feature>
<dbReference type="GO" id="GO:0012505">
    <property type="term" value="C:endomembrane system"/>
    <property type="evidence" value="ECO:0007669"/>
    <property type="project" value="TreeGrafter"/>
</dbReference>
<protein>
    <recommendedName>
        <fullName evidence="4">Cytochrome b5 heme-binding domain-containing protein</fullName>
    </recommendedName>
</protein>
<dbReference type="AlphaFoldDB" id="A0A507E1V9"/>
<dbReference type="STRING" id="109895.A0A507E1V9"/>
<dbReference type="EMBL" id="QEAQ01000057">
    <property type="protein sequence ID" value="TPX57148.1"/>
    <property type="molecule type" value="Genomic_DNA"/>
</dbReference>
<evidence type="ECO:0000313" key="5">
    <source>
        <dbReference type="EMBL" id="TPX57148.1"/>
    </source>
</evidence>
<dbReference type="GO" id="GO:0016020">
    <property type="term" value="C:membrane"/>
    <property type="evidence" value="ECO:0007669"/>
    <property type="project" value="TreeGrafter"/>
</dbReference>
<evidence type="ECO:0000256" key="2">
    <source>
        <dbReference type="SAM" id="MobiDB-lite"/>
    </source>
</evidence>
<accession>A0A507E1V9</accession>
<organism evidence="5 6">
    <name type="scientific">Powellomyces hirtus</name>
    <dbReference type="NCBI Taxonomy" id="109895"/>
    <lineage>
        <taxon>Eukaryota</taxon>
        <taxon>Fungi</taxon>
        <taxon>Fungi incertae sedis</taxon>
        <taxon>Chytridiomycota</taxon>
        <taxon>Chytridiomycota incertae sedis</taxon>
        <taxon>Chytridiomycetes</taxon>
        <taxon>Spizellomycetales</taxon>
        <taxon>Powellomycetaceae</taxon>
        <taxon>Powellomyces</taxon>
    </lineage>
</organism>
<sequence>MSTAELSTNGLQQRKRTAKTTSATRTLEQRKQSPSATDLDPTQSVGFTCLLVIASLIITTIITSLIITNSFTFGYDVPNWRKYAYRQPIALTTEELRQYDGKDPSKPIYIAINGDIYDVSASPHYYGPEGGYKFFAGRDAARAYITGCFETHLTHDLRGLNEAQIKSLDTWTDFYANSDKYFKVGRVIHDPIDPSSPIPEDCNAPPA</sequence>
<keyword evidence="3" id="KW-0812">Transmembrane</keyword>